<sequence>MGFASPGRGQIEGVRASSWALPVLSVVSLLVIGGSVAYAEVTGAKPHVTEAAAENDDSGAEPAAGDPAAAVSFQVCAKGNYATYVVLPDDANKKSATAQPGKCVTQALADEEEHSVKIYGLEGTTPFEVGEDEIGADGKVTATGTIDSPDYTTE</sequence>
<accession>A0ABN0UT26</accession>
<dbReference type="EMBL" id="BAAAGX010000020">
    <property type="protein sequence ID" value="GAA0260569.1"/>
    <property type="molecule type" value="Genomic_DNA"/>
</dbReference>
<gene>
    <name evidence="2" type="ORF">GCM10009539_52560</name>
</gene>
<evidence type="ECO:0000313" key="2">
    <source>
        <dbReference type="EMBL" id="GAA0260569.1"/>
    </source>
</evidence>
<protein>
    <submittedName>
        <fullName evidence="2">Uncharacterized protein</fullName>
    </submittedName>
</protein>
<proteinExistence type="predicted"/>
<dbReference type="Proteomes" id="UP001500967">
    <property type="component" value="Unassembled WGS sequence"/>
</dbReference>
<feature type="region of interest" description="Disordered" evidence="1">
    <location>
        <begin position="128"/>
        <end position="154"/>
    </location>
</feature>
<reference evidence="2 3" key="1">
    <citation type="journal article" date="2019" name="Int. J. Syst. Evol. Microbiol.">
        <title>The Global Catalogue of Microorganisms (GCM) 10K type strain sequencing project: providing services to taxonomists for standard genome sequencing and annotation.</title>
        <authorList>
            <consortium name="The Broad Institute Genomics Platform"/>
            <consortium name="The Broad Institute Genome Sequencing Center for Infectious Disease"/>
            <person name="Wu L."/>
            <person name="Ma J."/>
        </authorList>
    </citation>
    <scope>NUCLEOTIDE SEQUENCE [LARGE SCALE GENOMIC DNA]</scope>
    <source>
        <strain evidence="2 3">JCM 10425</strain>
    </source>
</reference>
<keyword evidence="3" id="KW-1185">Reference proteome</keyword>
<evidence type="ECO:0000256" key="1">
    <source>
        <dbReference type="SAM" id="MobiDB-lite"/>
    </source>
</evidence>
<feature type="compositionally biased region" description="Polar residues" evidence="1">
    <location>
        <begin position="142"/>
        <end position="154"/>
    </location>
</feature>
<organism evidence="2 3">
    <name type="scientific">Cryptosporangium japonicum</name>
    <dbReference type="NCBI Taxonomy" id="80872"/>
    <lineage>
        <taxon>Bacteria</taxon>
        <taxon>Bacillati</taxon>
        <taxon>Actinomycetota</taxon>
        <taxon>Actinomycetes</taxon>
        <taxon>Cryptosporangiales</taxon>
        <taxon>Cryptosporangiaceae</taxon>
        <taxon>Cryptosporangium</taxon>
    </lineage>
</organism>
<name>A0ABN0UT26_9ACTN</name>
<comment type="caution">
    <text evidence="2">The sequence shown here is derived from an EMBL/GenBank/DDBJ whole genome shotgun (WGS) entry which is preliminary data.</text>
</comment>
<evidence type="ECO:0000313" key="3">
    <source>
        <dbReference type="Proteomes" id="UP001500967"/>
    </source>
</evidence>